<accession>A0ABX0FRA2</accession>
<reference evidence="4" key="2">
    <citation type="submission" date="2023-07" db="EMBL/GenBank/DDBJ databases">
        <title>Duganella aceri sp. nov., isolated from tree sap.</title>
        <authorList>
            <person name="Kim I.S."/>
        </authorList>
    </citation>
    <scope>NUCLEOTIDE SEQUENCE [LARGE SCALE GENOMIC DNA]</scope>
    <source>
        <strain evidence="4">SAP-35</strain>
    </source>
</reference>
<protein>
    <submittedName>
        <fullName evidence="3">Cupin domain-containing protein</fullName>
    </submittedName>
</protein>
<dbReference type="RefSeq" id="WP_166106950.1">
    <property type="nucleotide sequence ID" value="NZ_JAADJT010000011.1"/>
</dbReference>
<sequence>MKTTRIVTMGALLIAAGFAHPQQQPAAGGIGRTEAMRHDYDDKHDFIQVRVDFGPGAAFPKHTHPGVEVAYVLSGTVEYQLGDQPPVVLKTGDALYIPAGTPHSAKSVGNAAAAELATYIVEKGKPVLVLSK</sequence>
<dbReference type="PANTHER" id="PTHR38599:SF1">
    <property type="entry name" value="CUPIN DOMAIN PROTEIN (AFU_ORTHOLOGUE AFUA_3G13620)"/>
    <property type="match status" value="1"/>
</dbReference>
<comment type="caution">
    <text evidence="3">The sequence shown here is derived from an EMBL/GenBank/DDBJ whole genome shotgun (WGS) entry which is preliminary data.</text>
</comment>
<dbReference type="SUPFAM" id="SSF51182">
    <property type="entry name" value="RmlC-like cupins"/>
    <property type="match status" value="1"/>
</dbReference>
<evidence type="ECO:0000256" key="1">
    <source>
        <dbReference type="SAM" id="SignalP"/>
    </source>
</evidence>
<dbReference type="Gene3D" id="2.60.120.10">
    <property type="entry name" value="Jelly Rolls"/>
    <property type="match status" value="1"/>
</dbReference>
<dbReference type="InterPro" id="IPR014710">
    <property type="entry name" value="RmlC-like_jellyroll"/>
</dbReference>
<dbReference type="InterPro" id="IPR011051">
    <property type="entry name" value="RmlC_Cupin_sf"/>
</dbReference>
<name>A0ABX0FRA2_9BURK</name>
<dbReference type="EMBL" id="JAADJT010000011">
    <property type="protein sequence ID" value="NGZ87065.1"/>
    <property type="molecule type" value="Genomic_DNA"/>
</dbReference>
<evidence type="ECO:0000313" key="3">
    <source>
        <dbReference type="EMBL" id="NGZ87065.1"/>
    </source>
</evidence>
<dbReference type="CDD" id="cd02235">
    <property type="entry name" value="cupin_BLL4011-like"/>
    <property type="match status" value="1"/>
</dbReference>
<keyword evidence="1" id="KW-0732">Signal</keyword>
<evidence type="ECO:0000259" key="2">
    <source>
        <dbReference type="Pfam" id="PF07883"/>
    </source>
</evidence>
<keyword evidence="4" id="KW-1185">Reference proteome</keyword>
<feature type="signal peptide" evidence="1">
    <location>
        <begin position="1"/>
        <end position="21"/>
    </location>
</feature>
<feature type="domain" description="Cupin type-2" evidence="2">
    <location>
        <begin position="50"/>
        <end position="114"/>
    </location>
</feature>
<feature type="chain" id="PRO_5046010453" evidence="1">
    <location>
        <begin position="22"/>
        <end position="132"/>
    </location>
</feature>
<gene>
    <name evidence="3" type="ORF">GW587_22745</name>
</gene>
<organism evidence="3 4">
    <name type="scientific">Duganella aceris</name>
    <dbReference type="NCBI Taxonomy" id="2703883"/>
    <lineage>
        <taxon>Bacteria</taxon>
        <taxon>Pseudomonadati</taxon>
        <taxon>Pseudomonadota</taxon>
        <taxon>Betaproteobacteria</taxon>
        <taxon>Burkholderiales</taxon>
        <taxon>Oxalobacteraceae</taxon>
        <taxon>Telluria group</taxon>
        <taxon>Duganella</taxon>
    </lineage>
</organism>
<reference evidence="3 4" key="1">
    <citation type="submission" date="2020-01" db="EMBL/GenBank/DDBJ databases">
        <authorList>
            <person name="Lee S.D."/>
        </authorList>
    </citation>
    <scope>NUCLEOTIDE SEQUENCE [LARGE SCALE GENOMIC DNA]</scope>
    <source>
        <strain evidence="3 4">SAP-35</strain>
    </source>
</reference>
<evidence type="ECO:0000313" key="4">
    <source>
        <dbReference type="Proteomes" id="UP000666369"/>
    </source>
</evidence>
<dbReference type="Proteomes" id="UP000666369">
    <property type="component" value="Unassembled WGS sequence"/>
</dbReference>
<dbReference type="PANTHER" id="PTHR38599">
    <property type="entry name" value="CUPIN DOMAIN PROTEIN (AFU_ORTHOLOGUE AFUA_3G13620)"/>
    <property type="match status" value="1"/>
</dbReference>
<proteinExistence type="predicted"/>
<dbReference type="Pfam" id="PF07883">
    <property type="entry name" value="Cupin_2"/>
    <property type="match status" value="1"/>
</dbReference>
<dbReference type="InterPro" id="IPR013096">
    <property type="entry name" value="Cupin_2"/>
</dbReference>